<feature type="region of interest" description="Disordered" evidence="1">
    <location>
        <begin position="1"/>
        <end position="137"/>
    </location>
</feature>
<feature type="compositionally biased region" description="Low complexity" evidence="1">
    <location>
        <begin position="276"/>
        <end position="291"/>
    </location>
</feature>
<feature type="compositionally biased region" description="Basic and acidic residues" evidence="1">
    <location>
        <begin position="257"/>
        <end position="267"/>
    </location>
</feature>
<dbReference type="KEGG" id="pdic:118498275"/>
<sequence length="310" mass="33209">MDGEKLLANLFSLTQGPPRSQRPSARSRAPAGSISPALAGRARASERPAGTSQRLNPGWWGANARHDPGLGGCAGGSRSSYRGCKTRGSRQHRPGPPRSLSGARSPSTPDLPPSLRSANPPRTSQGELPAEAQERRPQRLAGFRRCSLQAGCCLSRGSCSIRPPRPAAGRNRRKVEWVRGGADTIRSPLTRPGSKGGRSAARRPGRRQPALNPPRPGDCSERPRSRGEAPPAPRLAPCGRWPRPPLSSQGRCNAAREAPDPRSRCEAGAEPAPTFWAWRTPAARPRRAPWTGNSARKKAGESSGRLHDRV</sequence>
<name>A0A7E6D0N9_9CHIR</name>
<accession>A0A7E6D0N9</accession>
<feature type="compositionally biased region" description="Basic residues" evidence="1">
    <location>
        <begin position="84"/>
        <end position="95"/>
    </location>
</feature>
<feature type="compositionally biased region" description="Basic and acidic residues" evidence="1">
    <location>
        <begin position="218"/>
        <end position="227"/>
    </location>
</feature>
<feature type="compositionally biased region" description="Basic and acidic residues" evidence="1">
    <location>
        <begin position="298"/>
        <end position="310"/>
    </location>
</feature>
<reference evidence="3" key="1">
    <citation type="submission" date="2025-08" db="UniProtKB">
        <authorList>
            <consortium name="RefSeq"/>
        </authorList>
    </citation>
    <scope>IDENTIFICATION</scope>
    <source>
        <tissue evidence="3">Muscle</tissue>
    </source>
</reference>
<dbReference type="RefSeq" id="XP_035871954.1">
    <property type="nucleotide sequence ID" value="XM_036016061.1"/>
</dbReference>
<protein>
    <submittedName>
        <fullName evidence="3">Translation initiation factor IF-2-like</fullName>
    </submittedName>
</protein>
<keyword evidence="2" id="KW-1185">Reference proteome</keyword>
<feature type="compositionally biased region" description="Polar residues" evidence="1">
    <location>
        <begin position="116"/>
        <end position="126"/>
    </location>
</feature>
<dbReference type="GeneID" id="118498275"/>
<dbReference type="AlphaFoldDB" id="A0A7E6D0N9"/>
<gene>
    <name evidence="3" type="primary">LOC118498275</name>
</gene>
<feature type="compositionally biased region" description="Low complexity" evidence="1">
    <location>
        <begin position="15"/>
        <end position="37"/>
    </location>
</feature>
<dbReference type="InParanoid" id="A0A7E6D0N9"/>
<evidence type="ECO:0000256" key="1">
    <source>
        <dbReference type="SAM" id="MobiDB-lite"/>
    </source>
</evidence>
<evidence type="ECO:0000313" key="2">
    <source>
        <dbReference type="Proteomes" id="UP000504628"/>
    </source>
</evidence>
<evidence type="ECO:0000313" key="3">
    <source>
        <dbReference type="RefSeq" id="XP_035871954.1"/>
    </source>
</evidence>
<proteinExistence type="predicted"/>
<organism evidence="2 3">
    <name type="scientific">Phyllostomus discolor</name>
    <name type="common">pale spear-nosed bat</name>
    <dbReference type="NCBI Taxonomy" id="89673"/>
    <lineage>
        <taxon>Eukaryota</taxon>
        <taxon>Metazoa</taxon>
        <taxon>Chordata</taxon>
        <taxon>Craniata</taxon>
        <taxon>Vertebrata</taxon>
        <taxon>Euteleostomi</taxon>
        <taxon>Mammalia</taxon>
        <taxon>Eutheria</taxon>
        <taxon>Laurasiatheria</taxon>
        <taxon>Chiroptera</taxon>
        <taxon>Yangochiroptera</taxon>
        <taxon>Phyllostomidae</taxon>
        <taxon>Phyllostominae</taxon>
        <taxon>Phyllostomus</taxon>
    </lineage>
</organism>
<dbReference type="Proteomes" id="UP000504628">
    <property type="component" value="Chromosome 2"/>
</dbReference>
<feature type="region of interest" description="Disordered" evidence="1">
    <location>
        <begin position="154"/>
        <end position="310"/>
    </location>
</feature>